<gene>
    <name evidence="2" type="ORF">J0M35_01850</name>
</gene>
<dbReference type="GO" id="GO:0015074">
    <property type="term" value="P:DNA integration"/>
    <property type="evidence" value="ECO:0007669"/>
    <property type="project" value="InterPro"/>
</dbReference>
<dbReference type="PROSITE" id="PS50994">
    <property type="entry name" value="INTEGRASE"/>
    <property type="match status" value="1"/>
</dbReference>
<dbReference type="InterPro" id="IPR036397">
    <property type="entry name" value="RNaseH_sf"/>
</dbReference>
<dbReference type="InterPro" id="IPR001584">
    <property type="entry name" value="Integrase_cat-core"/>
</dbReference>
<dbReference type="GO" id="GO:0003676">
    <property type="term" value="F:nucleic acid binding"/>
    <property type="evidence" value="ECO:0007669"/>
    <property type="project" value="InterPro"/>
</dbReference>
<comment type="caution">
    <text evidence="2">The sequence shown here is derived from an EMBL/GenBank/DDBJ whole genome shotgun (WGS) entry which is preliminary data.</text>
</comment>
<dbReference type="Gene3D" id="3.30.420.10">
    <property type="entry name" value="Ribonuclease H-like superfamily/Ribonuclease H"/>
    <property type="match status" value="1"/>
</dbReference>
<protein>
    <submittedName>
        <fullName evidence="2">Transposase family protein</fullName>
    </submittedName>
</protein>
<dbReference type="InterPro" id="IPR012337">
    <property type="entry name" value="RNaseH-like_sf"/>
</dbReference>
<dbReference type="Proteomes" id="UP000664277">
    <property type="component" value="Unassembled WGS sequence"/>
</dbReference>
<dbReference type="SUPFAM" id="SSF53098">
    <property type="entry name" value="Ribonuclease H-like"/>
    <property type="match status" value="1"/>
</dbReference>
<dbReference type="EMBL" id="JAFLCK010000002">
    <property type="protein sequence ID" value="MBN8659077.1"/>
    <property type="molecule type" value="Genomic_DNA"/>
</dbReference>
<dbReference type="AlphaFoldDB" id="A0A8J7P8T6"/>
<accession>A0A8J7P8T6</accession>
<evidence type="ECO:0000313" key="3">
    <source>
        <dbReference type="Proteomes" id="UP000664277"/>
    </source>
</evidence>
<evidence type="ECO:0000313" key="2">
    <source>
        <dbReference type="EMBL" id="MBN8659077.1"/>
    </source>
</evidence>
<sequence>MSLQARRELLFRIKGRYQTANKKVKTEILNGFIQATGYGRKHAITVLTASSDSSEPAKAVKRIRRTKYDLDVQQALSAIWNAANQICSKRLVPFMPDFVDALERFGHLSISTTTRRKLLSMSPATVDRVLRAERRGNTKGRSTTKAGSLLKSKIKVRTYADWNDASPGFFEADLVAHCGDAVEGGFLNTLVLTDIATGWTEFLPILNKGEADVIAALTHLRGCLPMPLLGLDTDNGSEFINHGLLEFCENEKITFTRSRSYKKNDQAHVEQKNGNIIRRMVGFDRFDGNEAASAMLELYQVLRLYVNFFQPSVKLTAKSRNGSRTTKVYDRAQTPYQRLMNSNHISTSKKEMLKQQFSSLDPVMLYREIGIRQNKLWEHAWRQEIRNLGSDLKPAPKPVLCKPEPSTSDTDRYLELLKGYLPKRQHKTSNKPRVPHTWRTRPDPFEEMGGDIELLMRLDPSQTAKQLFNKLCERYPGKLDLGQYRTLQRRLSRWRKALTPKAFQMSLYADPKIQSHLDELFVAALDRHLKLGSTGTNIDEATSMS</sequence>
<feature type="domain" description="Integrase catalytic" evidence="1">
    <location>
        <begin position="163"/>
        <end position="343"/>
    </location>
</feature>
<reference evidence="2" key="1">
    <citation type="submission" date="2021-02" db="EMBL/GenBank/DDBJ databases">
        <title>Genome-Resolved Metagenomics of a Microbial Community Performing Photosynthetic Biological Nutrient Removal.</title>
        <authorList>
            <person name="Mcdaniel E.A."/>
        </authorList>
    </citation>
    <scope>NUCLEOTIDE SEQUENCE</scope>
    <source>
        <strain evidence="2">UWPOB_OBS1</strain>
    </source>
</reference>
<evidence type="ECO:0000259" key="1">
    <source>
        <dbReference type="PROSITE" id="PS50994"/>
    </source>
</evidence>
<organism evidence="2 3">
    <name type="scientific">Candidatus Obscuribacter phosphatis</name>
    <dbReference type="NCBI Taxonomy" id="1906157"/>
    <lineage>
        <taxon>Bacteria</taxon>
        <taxon>Bacillati</taxon>
        <taxon>Candidatus Melainabacteria</taxon>
        <taxon>Candidatus Obscuribacterales</taxon>
        <taxon>Candidatus Obscuribacteraceae</taxon>
        <taxon>Candidatus Obscuribacter</taxon>
    </lineage>
</organism>
<proteinExistence type="predicted"/>
<name>A0A8J7P8T6_9BACT</name>